<dbReference type="InterPro" id="IPR022672">
    <property type="entry name" value="Hexokinase_N"/>
</dbReference>
<feature type="domain" description="Hexokinase C-terminal" evidence="8">
    <location>
        <begin position="486"/>
        <end position="543"/>
    </location>
</feature>
<dbReference type="Gene3D" id="3.30.420.40">
    <property type="match status" value="1"/>
</dbReference>
<dbReference type="PANTHER" id="PTHR19443">
    <property type="entry name" value="HEXOKINASE"/>
    <property type="match status" value="1"/>
</dbReference>
<dbReference type="Gene3D" id="3.40.367.20">
    <property type="match status" value="2"/>
</dbReference>
<keyword evidence="6" id="KW-0324">Glycolysis</keyword>
<name>A0ABR1T734_9PEZI</name>
<gene>
    <name evidence="9" type="ORF">PG993_006288</name>
</gene>
<keyword evidence="2 6" id="KW-0808">Transferase</keyword>
<dbReference type="Pfam" id="PF03727">
    <property type="entry name" value="Hexokinase_2"/>
    <property type="match status" value="2"/>
</dbReference>
<dbReference type="Proteomes" id="UP001444661">
    <property type="component" value="Unassembled WGS sequence"/>
</dbReference>
<dbReference type="Pfam" id="PF00349">
    <property type="entry name" value="Hexokinase_1"/>
    <property type="match status" value="1"/>
</dbReference>
<evidence type="ECO:0000256" key="3">
    <source>
        <dbReference type="ARBA" id="ARBA00022741"/>
    </source>
</evidence>
<evidence type="ECO:0000256" key="6">
    <source>
        <dbReference type="RuleBase" id="RU362007"/>
    </source>
</evidence>
<dbReference type="PROSITE" id="PS51748">
    <property type="entry name" value="HEXOKINASE_2"/>
    <property type="match status" value="1"/>
</dbReference>
<organism evidence="9 10">
    <name type="scientific">Apiospora rasikravindrae</name>
    <dbReference type="NCBI Taxonomy" id="990691"/>
    <lineage>
        <taxon>Eukaryota</taxon>
        <taxon>Fungi</taxon>
        <taxon>Dikarya</taxon>
        <taxon>Ascomycota</taxon>
        <taxon>Pezizomycotina</taxon>
        <taxon>Sordariomycetes</taxon>
        <taxon>Xylariomycetidae</taxon>
        <taxon>Amphisphaeriales</taxon>
        <taxon>Apiosporaceae</taxon>
        <taxon>Apiospora</taxon>
    </lineage>
</organism>
<dbReference type="PANTHER" id="PTHR19443:SF30">
    <property type="entry name" value="GLUCOKINASE-1-RELATED"/>
    <property type="match status" value="1"/>
</dbReference>
<feature type="domain" description="Hexokinase C-terminal" evidence="8">
    <location>
        <begin position="199"/>
        <end position="384"/>
    </location>
</feature>
<reference evidence="9 10" key="1">
    <citation type="submission" date="2023-01" db="EMBL/GenBank/DDBJ databases">
        <title>Analysis of 21 Apiospora genomes using comparative genomics revels a genus with tremendous synthesis potential of carbohydrate active enzymes and secondary metabolites.</title>
        <authorList>
            <person name="Sorensen T."/>
        </authorList>
    </citation>
    <scope>NUCLEOTIDE SEQUENCE [LARGE SCALE GENOMIC DNA]</scope>
    <source>
        <strain evidence="9 10">CBS 33761</strain>
    </source>
</reference>
<comment type="similarity">
    <text evidence="1 6">Belongs to the hexokinase family.</text>
</comment>
<comment type="caution">
    <text evidence="9">The sequence shown here is derived from an EMBL/GenBank/DDBJ whole genome shotgun (WGS) entry which is preliminary data.</text>
</comment>
<evidence type="ECO:0000259" key="7">
    <source>
        <dbReference type="Pfam" id="PF00349"/>
    </source>
</evidence>
<evidence type="ECO:0000256" key="5">
    <source>
        <dbReference type="ARBA" id="ARBA00022840"/>
    </source>
</evidence>
<keyword evidence="3 6" id="KW-0547">Nucleotide-binding</keyword>
<evidence type="ECO:0000256" key="2">
    <source>
        <dbReference type="ARBA" id="ARBA00022679"/>
    </source>
</evidence>
<evidence type="ECO:0000313" key="10">
    <source>
        <dbReference type="Proteomes" id="UP001444661"/>
    </source>
</evidence>
<evidence type="ECO:0000256" key="4">
    <source>
        <dbReference type="ARBA" id="ARBA00022777"/>
    </source>
</evidence>
<sequence length="551" mass="60220">MAEDALEREESLSQIPSYVKAIPTGREKGVFLAVDLGGTNCRVCSVNLHGDGTYSLVQTKYPIPRPLTVNPSYKPLFRFIAEKIRDFLEEHPESDIHDGSPNTNGSHLRREDFQKLGFTFSFTYEQHSLAKGSVMFWDKGWDIPEALGRDPCEMLQEGLDELRVPVLVVALANDSVGTLLTRTYTSSKGGTSVRTTTTIGAIFGTGTNAAYVEKLENVKRLHHRADFQTRQPEDLMVINTEWGCFGDGQDGLLPSTEYDEILDAASPHPRQEMTEKRISGLYLGELLRLIVVRLADENLFSMSLHPESPVYQRDGIECSLLSNIAGDDSNDCLQAIGYITDTFRAANVSVDDACAIQVISKAIARRAARLAGVALAAIVVQCGQRRESPPMTSSSLLSSKTDTARVDQKPILETKASSSRSTYKNGFSAMCRRFRAFVYGVVRSLGLGWLLRPAMAAKKNSGAPAVISPKPQLSSSATMTNDGDDVGAIEVGVDGSLIEFYPKFEQEMREAVRDVLGPDYDEKRLRIGMAKDGSGVGAALVALAATMQNET</sequence>
<feature type="domain" description="Hexokinase N-terminal" evidence="7">
    <location>
        <begin position="4"/>
        <end position="184"/>
    </location>
</feature>
<accession>A0ABR1T734</accession>
<proteinExistence type="inferred from homology"/>
<protein>
    <recommendedName>
        <fullName evidence="6">Phosphotransferase</fullName>
        <ecNumber evidence="6">2.7.1.-</ecNumber>
    </recommendedName>
</protein>
<evidence type="ECO:0000256" key="1">
    <source>
        <dbReference type="ARBA" id="ARBA00009225"/>
    </source>
</evidence>
<keyword evidence="4 6" id="KW-0418">Kinase</keyword>
<keyword evidence="10" id="KW-1185">Reference proteome</keyword>
<dbReference type="EMBL" id="JAQQWK010000005">
    <property type="protein sequence ID" value="KAK8041765.1"/>
    <property type="molecule type" value="Genomic_DNA"/>
</dbReference>
<dbReference type="InterPro" id="IPR022673">
    <property type="entry name" value="Hexokinase_C"/>
</dbReference>
<dbReference type="EC" id="2.7.1.-" evidence="6"/>
<evidence type="ECO:0000313" key="9">
    <source>
        <dbReference type="EMBL" id="KAK8041765.1"/>
    </source>
</evidence>
<dbReference type="InterPro" id="IPR043129">
    <property type="entry name" value="ATPase_NBD"/>
</dbReference>
<dbReference type="InterPro" id="IPR001312">
    <property type="entry name" value="Hexokinase"/>
</dbReference>
<dbReference type="PRINTS" id="PR00475">
    <property type="entry name" value="HEXOKINASE"/>
</dbReference>
<dbReference type="SUPFAM" id="SSF53067">
    <property type="entry name" value="Actin-like ATPase domain"/>
    <property type="match status" value="2"/>
</dbReference>
<evidence type="ECO:0000259" key="8">
    <source>
        <dbReference type="Pfam" id="PF03727"/>
    </source>
</evidence>
<keyword evidence="5 6" id="KW-0067">ATP-binding</keyword>